<reference evidence="1 2" key="1">
    <citation type="journal article" date="2016" name="Sci. Rep.">
        <title>The genome sequence of the outbreeding globe artichoke constructed de novo incorporating a phase-aware low-pass sequencing strategy of F1 progeny.</title>
        <authorList>
            <person name="Scaglione D."/>
            <person name="Reyes-Chin-Wo S."/>
            <person name="Acquadro A."/>
            <person name="Froenicke L."/>
            <person name="Portis E."/>
            <person name="Beitel C."/>
            <person name="Tirone M."/>
            <person name="Mauro R."/>
            <person name="Lo Monaco A."/>
            <person name="Mauromicale G."/>
            <person name="Faccioli P."/>
            <person name="Cattivelli L."/>
            <person name="Rieseberg L."/>
            <person name="Michelmore R."/>
            <person name="Lanteri S."/>
        </authorList>
    </citation>
    <scope>NUCLEOTIDE SEQUENCE [LARGE SCALE GENOMIC DNA]</scope>
    <source>
        <strain evidence="1">2C</strain>
    </source>
</reference>
<organism evidence="1 2">
    <name type="scientific">Cynara cardunculus var. scolymus</name>
    <name type="common">Globe artichoke</name>
    <name type="synonym">Cynara scolymus</name>
    <dbReference type="NCBI Taxonomy" id="59895"/>
    <lineage>
        <taxon>Eukaryota</taxon>
        <taxon>Viridiplantae</taxon>
        <taxon>Streptophyta</taxon>
        <taxon>Embryophyta</taxon>
        <taxon>Tracheophyta</taxon>
        <taxon>Spermatophyta</taxon>
        <taxon>Magnoliopsida</taxon>
        <taxon>eudicotyledons</taxon>
        <taxon>Gunneridae</taxon>
        <taxon>Pentapetalae</taxon>
        <taxon>asterids</taxon>
        <taxon>campanulids</taxon>
        <taxon>Asterales</taxon>
        <taxon>Asteraceae</taxon>
        <taxon>Carduoideae</taxon>
        <taxon>Cardueae</taxon>
        <taxon>Carduinae</taxon>
        <taxon>Cynara</taxon>
    </lineage>
</organism>
<dbReference type="Proteomes" id="UP000243975">
    <property type="component" value="Unassembled WGS sequence"/>
</dbReference>
<gene>
    <name evidence="1" type="ORF">Ccrd_010756</name>
</gene>
<name>A0A103YKN2_CYNCS</name>
<keyword evidence="2" id="KW-1185">Reference proteome</keyword>
<dbReference type="EMBL" id="LEKV01000993">
    <property type="protein sequence ID" value="KVI10842.1"/>
    <property type="molecule type" value="Genomic_DNA"/>
</dbReference>
<evidence type="ECO:0000313" key="2">
    <source>
        <dbReference type="Proteomes" id="UP000243975"/>
    </source>
</evidence>
<comment type="caution">
    <text evidence="1">The sequence shown here is derived from an EMBL/GenBank/DDBJ whole genome shotgun (WGS) entry which is preliminary data.</text>
</comment>
<sequence length="119" mass="13620">MGKTATLHKDTRHQRTHNRAILLKAIHNNSILLSTPHSTQLLLLSSKNKAVSGCPVLLLSLGCMLLEEGLNWYIGVSSYRKLDSRTWTFVLLLVITCDLKRDSRMYLSHRSFVLLFVIW</sequence>
<dbReference type="Gramene" id="KVI10842">
    <property type="protein sequence ID" value="KVI10842"/>
    <property type="gene ID" value="Ccrd_010756"/>
</dbReference>
<protein>
    <submittedName>
        <fullName evidence="1">Uncharacterized protein</fullName>
    </submittedName>
</protein>
<proteinExistence type="predicted"/>
<dbReference type="AlphaFoldDB" id="A0A103YKN2"/>
<evidence type="ECO:0000313" key="1">
    <source>
        <dbReference type="EMBL" id="KVI10842.1"/>
    </source>
</evidence>
<accession>A0A103YKN2</accession>